<proteinExistence type="predicted"/>
<dbReference type="InterPro" id="IPR038765">
    <property type="entry name" value="Papain-like_cys_pep_sf"/>
</dbReference>
<accession>A0A193LHC0</accession>
<evidence type="ECO:0000313" key="1">
    <source>
        <dbReference type="EMBL" id="ANO51907.1"/>
    </source>
</evidence>
<reference evidence="1 2" key="1">
    <citation type="submission" date="2016-06" db="EMBL/GenBank/DDBJ databases">
        <title>Complete genome sequence of a deep-branching marine Gamma Proteobacterium Woeseia oceani type strain XK5.</title>
        <authorList>
            <person name="Mu D."/>
            <person name="Du Z."/>
        </authorList>
    </citation>
    <scope>NUCLEOTIDE SEQUENCE [LARGE SCALE GENOMIC DNA]</scope>
    <source>
        <strain evidence="1 2">XK5</strain>
    </source>
</reference>
<dbReference type="EMBL" id="CP016268">
    <property type="protein sequence ID" value="ANO51907.1"/>
    <property type="molecule type" value="Genomic_DNA"/>
</dbReference>
<dbReference type="Proteomes" id="UP000092695">
    <property type="component" value="Chromosome"/>
</dbReference>
<dbReference type="RefSeq" id="WP_068616675.1">
    <property type="nucleotide sequence ID" value="NZ_CP016268.1"/>
</dbReference>
<protein>
    <submittedName>
        <fullName evidence="1">Uncharacterized protein</fullName>
    </submittedName>
</protein>
<sequence>MNSKNPANTCCQPNLDRPFSLATAGRIIISFAILCCVLLTTAFAAPDHYLAPKEQRDKAAKIAAQYRELAGKIPSEMYEIEGLADRLDYDLDSAADYVARQIAFDPYHGILRGPDGTLAANAGSAWDQAGLLVSLINTMGGDARVVQGALSKSEAARLLLAAFEPRAPFATPLDPQAIQDTFDDVLPTNSMESAQTTSTATGSRSSTDTFEQRVSRITNTVLQALKAQGVSVADSAGTDELLAALSKSYAWVEYRESPNEPWQAVHPAFGKQAAPAVTAVAYAKTEAPEEWVHYLSIELEIERHSGNAYSSEPIIEPYRGTVASFATQQTILEIGPSQAPSPGGKQADYFVPVINGNLARGAKAFTLLGMTAAAEDAAAGPAIFATVGGKLGSALGGINDASGSEDNSPRLTGVTLVITHTAPGGETRAERRRLVDFRQSMPDDPTRQLLTSAVIDVGTGRENGARDLRAVLLSNASFITRVPYVAALSQGDMQKEEVPAHPAFERDYEQLAWQDIRTLGALLEPQPSATSVITRQSPLVVMTRLAANYDRDARMLQIVDIVHNSTLALQLNGAAAKIAPQNNVRQGVRETLAEEYLAGIGGEDTWLNSPSSQTIASVTELNDWLQENNVTAGSRDRMTADLQQSGTILMSGFEAEPRWWRINAQTGQTLGMGTYGGQAATETLAVGSVAQAVCGALTVGFFAYSAFSCESAYANNPSMLACCLTGNTLLAASGIKLGAAATSQTLGFLSASGVLQSEVAVAVILGETALNVQMTAVGLGVDPLCSAVTGN</sequence>
<dbReference type="KEGG" id="woc:BA177_12460"/>
<gene>
    <name evidence="1" type="ORF">BA177_12460</name>
</gene>
<dbReference type="AlphaFoldDB" id="A0A193LHC0"/>
<keyword evidence="2" id="KW-1185">Reference proteome</keyword>
<organism evidence="1 2">
    <name type="scientific">Woeseia oceani</name>
    <dbReference type="NCBI Taxonomy" id="1548547"/>
    <lineage>
        <taxon>Bacteria</taxon>
        <taxon>Pseudomonadati</taxon>
        <taxon>Pseudomonadota</taxon>
        <taxon>Gammaproteobacteria</taxon>
        <taxon>Woeseiales</taxon>
        <taxon>Woeseiaceae</taxon>
        <taxon>Woeseia</taxon>
    </lineage>
</organism>
<evidence type="ECO:0000313" key="2">
    <source>
        <dbReference type="Proteomes" id="UP000092695"/>
    </source>
</evidence>
<name>A0A193LHC0_9GAMM</name>
<dbReference type="SUPFAM" id="SSF54001">
    <property type="entry name" value="Cysteine proteinases"/>
    <property type="match status" value="1"/>
</dbReference>